<dbReference type="GO" id="GO:0043546">
    <property type="term" value="F:molybdopterin cofactor binding"/>
    <property type="evidence" value="ECO:0007669"/>
    <property type="project" value="TreeGrafter"/>
</dbReference>
<dbReference type="Pfam" id="PF00174">
    <property type="entry name" value="Oxidored_molyb"/>
    <property type="match status" value="1"/>
</dbReference>
<dbReference type="GO" id="GO:0030151">
    <property type="term" value="F:molybdenum ion binding"/>
    <property type="evidence" value="ECO:0007669"/>
    <property type="project" value="InterPro"/>
</dbReference>
<reference evidence="7 8" key="1">
    <citation type="submission" date="2016-10" db="EMBL/GenBank/DDBJ databases">
        <authorList>
            <person name="de Groot N.N."/>
        </authorList>
    </citation>
    <scope>NUCLEOTIDE SEQUENCE [LARGE SCALE GENOMIC DNA]</scope>
    <source>
        <strain evidence="7 8">DSM 15345</strain>
    </source>
</reference>
<feature type="domain" description="Moybdenum cofactor oxidoreductase dimerisation" evidence="6">
    <location>
        <begin position="281"/>
        <end position="390"/>
    </location>
</feature>
<dbReference type="InterPro" id="IPR008335">
    <property type="entry name" value="Mopterin_OxRdtase_euk"/>
</dbReference>
<dbReference type="GO" id="GO:0006790">
    <property type="term" value="P:sulfur compound metabolic process"/>
    <property type="evidence" value="ECO:0007669"/>
    <property type="project" value="TreeGrafter"/>
</dbReference>
<evidence type="ECO:0000313" key="8">
    <source>
        <dbReference type="Proteomes" id="UP000198703"/>
    </source>
</evidence>
<dbReference type="InterPro" id="IPR005066">
    <property type="entry name" value="MoCF_OxRdtse_dimer"/>
</dbReference>
<dbReference type="PANTHER" id="PTHR19372:SF7">
    <property type="entry name" value="SULFITE OXIDASE, MITOCHONDRIAL"/>
    <property type="match status" value="1"/>
</dbReference>
<dbReference type="PANTHER" id="PTHR19372">
    <property type="entry name" value="SULFITE REDUCTASE"/>
    <property type="match status" value="1"/>
</dbReference>
<feature type="domain" description="Oxidoreductase molybdopterin-binding" evidence="5">
    <location>
        <begin position="95"/>
        <end position="258"/>
    </location>
</feature>
<dbReference type="GO" id="GO:0008482">
    <property type="term" value="F:sulfite oxidase activity"/>
    <property type="evidence" value="ECO:0007669"/>
    <property type="project" value="TreeGrafter"/>
</dbReference>
<evidence type="ECO:0000256" key="4">
    <source>
        <dbReference type="ARBA" id="ARBA00023002"/>
    </source>
</evidence>
<dbReference type="EMBL" id="FNQM01000011">
    <property type="protein sequence ID" value="SEA76189.1"/>
    <property type="molecule type" value="Genomic_DNA"/>
</dbReference>
<evidence type="ECO:0000259" key="6">
    <source>
        <dbReference type="Pfam" id="PF03404"/>
    </source>
</evidence>
<dbReference type="PRINTS" id="PR00407">
    <property type="entry name" value="EUMOPTERIN"/>
</dbReference>
<evidence type="ECO:0000259" key="5">
    <source>
        <dbReference type="Pfam" id="PF00174"/>
    </source>
</evidence>
<dbReference type="STRING" id="89524.SAMN05444370_11141"/>
<dbReference type="AlphaFoldDB" id="A0A1H4DUL0"/>
<proteinExistence type="predicted"/>
<comment type="cofactor">
    <cofactor evidence="1">
        <name>Mo-molybdopterin</name>
        <dbReference type="ChEBI" id="CHEBI:71302"/>
    </cofactor>
</comment>
<evidence type="ECO:0000256" key="1">
    <source>
        <dbReference type="ARBA" id="ARBA00001924"/>
    </source>
</evidence>
<keyword evidence="4" id="KW-0560">Oxidoreductase</keyword>
<dbReference type="Proteomes" id="UP000198703">
    <property type="component" value="Unassembled WGS sequence"/>
</dbReference>
<dbReference type="Gene3D" id="3.90.420.10">
    <property type="entry name" value="Oxidoreductase, molybdopterin-binding domain"/>
    <property type="match status" value="1"/>
</dbReference>
<evidence type="ECO:0000313" key="7">
    <source>
        <dbReference type="EMBL" id="SEA76189.1"/>
    </source>
</evidence>
<dbReference type="Gene3D" id="2.60.40.650">
    <property type="match status" value="1"/>
</dbReference>
<accession>A0A1H4DUL0</accession>
<sequence>MMEPRFSRRGFLVGAGGATALGAGGVAFDGAHAPAAAQEGGLPDYAAWKDADALIIHSRNTMETKRGAVGSGGLTASDRLFIRNNLPSPDASITADPDAWEIAIEGVARPGTMTLGQLKRLGVTSEASVLQCSGNGRGFFTHGASGSQWLTGAAGCVIWTGVPVAAIVEAMGGPAEGATLMTSTGGETLPDGVDPASIMVERSVPIAAHAHAMIAFEMNGAPLPLTHGGPARVVIPGYYGVNNVKYVKRLAFGTQESGAKIQTSGYRVRPVGEGGAASQPSMWDMTVKSWVTHPLTDPGSGRVQIHGVAFAGPERASGVAVSLDGGQSWEQARFYGPDLGRFAWRSFVMEADLAPGVYAVASRATAEGGSVQPEDFPPNERGYGHNGWRAHAVELTVA</sequence>
<evidence type="ECO:0000256" key="3">
    <source>
        <dbReference type="ARBA" id="ARBA00022723"/>
    </source>
</evidence>
<dbReference type="Pfam" id="PF03404">
    <property type="entry name" value="Mo-co_dimer"/>
    <property type="match status" value="1"/>
</dbReference>
<dbReference type="SUPFAM" id="SSF81296">
    <property type="entry name" value="E set domains"/>
    <property type="match status" value="1"/>
</dbReference>
<dbReference type="InterPro" id="IPR006311">
    <property type="entry name" value="TAT_signal"/>
</dbReference>
<protein>
    <submittedName>
        <fullName evidence="7">Sulfite dehydrogenase (Cytochrome) subunit SorA apoprotein</fullName>
    </submittedName>
</protein>
<name>A0A1H4DUL0_9RHOB</name>
<keyword evidence="8" id="KW-1185">Reference proteome</keyword>
<keyword evidence="3" id="KW-0479">Metal-binding</keyword>
<dbReference type="GO" id="GO:0020037">
    <property type="term" value="F:heme binding"/>
    <property type="evidence" value="ECO:0007669"/>
    <property type="project" value="TreeGrafter"/>
</dbReference>
<dbReference type="SUPFAM" id="SSF56524">
    <property type="entry name" value="Oxidoreductase molybdopterin-binding domain"/>
    <property type="match status" value="1"/>
</dbReference>
<gene>
    <name evidence="7" type="ORF">SAMN05444370_11141</name>
</gene>
<evidence type="ECO:0000256" key="2">
    <source>
        <dbReference type="ARBA" id="ARBA00022505"/>
    </source>
</evidence>
<dbReference type="InterPro" id="IPR014756">
    <property type="entry name" value="Ig_E-set"/>
</dbReference>
<dbReference type="InterPro" id="IPR000572">
    <property type="entry name" value="OxRdtase_Mopterin-bd_dom"/>
</dbReference>
<organism evidence="7 8">
    <name type="scientific">Rubrimonas cliftonensis</name>
    <dbReference type="NCBI Taxonomy" id="89524"/>
    <lineage>
        <taxon>Bacteria</taxon>
        <taxon>Pseudomonadati</taxon>
        <taxon>Pseudomonadota</taxon>
        <taxon>Alphaproteobacteria</taxon>
        <taxon>Rhodobacterales</taxon>
        <taxon>Paracoccaceae</taxon>
        <taxon>Rubrimonas</taxon>
    </lineage>
</organism>
<dbReference type="RefSeq" id="WP_245731070.1">
    <property type="nucleotide sequence ID" value="NZ_FNQM01000011.1"/>
</dbReference>
<dbReference type="PROSITE" id="PS51318">
    <property type="entry name" value="TAT"/>
    <property type="match status" value="1"/>
</dbReference>
<keyword evidence="2" id="KW-0500">Molybdenum</keyword>
<dbReference type="InterPro" id="IPR036374">
    <property type="entry name" value="OxRdtase_Mopterin-bd_sf"/>
</dbReference>